<name>A0A6J0JBB9_9PASS</name>
<dbReference type="OrthoDB" id="5317514at2759"/>
<dbReference type="GeneID" id="108510439"/>
<dbReference type="Proteomes" id="UP000504624">
    <property type="component" value="Unplaced"/>
</dbReference>
<gene>
    <name evidence="3" type="primary">LOC108510439</name>
</gene>
<feature type="non-terminal residue" evidence="3">
    <location>
        <position position="130"/>
    </location>
</feature>
<protein>
    <submittedName>
        <fullName evidence="3">Integrin alpha-X-like</fullName>
    </submittedName>
</protein>
<proteinExistence type="predicted"/>
<evidence type="ECO:0000313" key="3">
    <source>
        <dbReference type="RefSeq" id="XP_017695606.1"/>
    </source>
</evidence>
<dbReference type="InterPro" id="IPR002035">
    <property type="entry name" value="VWF_A"/>
</dbReference>
<dbReference type="InterPro" id="IPR050525">
    <property type="entry name" value="ECM_Assembly_Org"/>
</dbReference>
<dbReference type="RefSeq" id="XP_017695606.1">
    <property type="nucleotide sequence ID" value="XM_017840117.1"/>
</dbReference>
<evidence type="ECO:0000313" key="2">
    <source>
        <dbReference type="Proteomes" id="UP000504624"/>
    </source>
</evidence>
<dbReference type="InterPro" id="IPR036465">
    <property type="entry name" value="vWFA_dom_sf"/>
</dbReference>
<evidence type="ECO:0000259" key="1">
    <source>
        <dbReference type="PROSITE" id="PS50234"/>
    </source>
</evidence>
<organism evidence="2 3">
    <name type="scientific">Lepidothrix coronata</name>
    <name type="common">blue-crowned manakin</name>
    <dbReference type="NCBI Taxonomy" id="321398"/>
    <lineage>
        <taxon>Eukaryota</taxon>
        <taxon>Metazoa</taxon>
        <taxon>Chordata</taxon>
        <taxon>Craniata</taxon>
        <taxon>Vertebrata</taxon>
        <taxon>Euteleostomi</taxon>
        <taxon>Archelosauria</taxon>
        <taxon>Archosauria</taxon>
        <taxon>Dinosauria</taxon>
        <taxon>Saurischia</taxon>
        <taxon>Theropoda</taxon>
        <taxon>Coelurosauria</taxon>
        <taxon>Aves</taxon>
        <taxon>Neognathae</taxon>
        <taxon>Neoaves</taxon>
        <taxon>Telluraves</taxon>
        <taxon>Australaves</taxon>
        <taxon>Passeriformes</taxon>
        <taxon>Pipridae</taxon>
        <taxon>Lepidothrix</taxon>
    </lineage>
</organism>
<dbReference type="SUPFAM" id="SSF53300">
    <property type="entry name" value="vWA-like"/>
    <property type="match status" value="1"/>
</dbReference>
<reference evidence="3" key="1">
    <citation type="submission" date="2025-08" db="UniProtKB">
        <authorList>
            <consortium name="RefSeq"/>
        </authorList>
    </citation>
    <scope>IDENTIFICATION</scope>
</reference>
<dbReference type="Gene3D" id="3.40.50.410">
    <property type="entry name" value="von Willebrand factor, type A domain"/>
    <property type="match status" value="1"/>
</dbReference>
<keyword evidence="2" id="KW-1185">Reference proteome</keyword>
<feature type="domain" description="VWFA" evidence="1">
    <location>
        <begin position="1"/>
        <end position="130"/>
    </location>
</feature>
<dbReference type="Pfam" id="PF00092">
    <property type="entry name" value="VWA"/>
    <property type="match status" value="1"/>
</dbReference>
<dbReference type="AlphaFoldDB" id="A0A6J0JBB9"/>
<dbReference type="PANTHER" id="PTHR24020">
    <property type="entry name" value="COLLAGEN ALPHA"/>
    <property type="match status" value="1"/>
</dbReference>
<accession>A0A6J0JBB9</accession>
<dbReference type="PANTHER" id="PTHR24020:SF20">
    <property type="entry name" value="PH DOMAIN-CONTAINING PROTEIN"/>
    <property type="match status" value="1"/>
</dbReference>
<dbReference type="PROSITE" id="PS50234">
    <property type="entry name" value="VWFA"/>
    <property type="match status" value="1"/>
</dbReference>
<sequence length="130" mass="14640">MKGFIAEVMRRFQGTDTQFALVQFSSYEVEHFDFNDFRRRRHPDPAWLLAGVTQSGGLTFTASAIKRVLERLFRAERGARGGASKVLIVVTDGKKYGDKLEYRDVIPLADSMAVTRYAIGVRGRTHVSTP</sequence>